<dbReference type="InterPro" id="IPR013766">
    <property type="entry name" value="Thioredoxin_domain"/>
</dbReference>
<dbReference type="EMBL" id="BFEA01000015">
    <property type="protein sequence ID" value="GBG60932.1"/>
    <property type="molecule type" value="Genomic_DNA"/>
</dbReference>
<protein>
    <recommendedName>
        <fullName evidence="6">Thioredoxin domain-containing protein</fullName>
    </recommendedName>
</protein>
<dbReference type="GO" id="GO:0006457">
    <property type="term" value="P:protein folding"/>
    <property type="evidence" value="ECO:0007669"/>
    <property type="project" value="TreeGrafter"/>
</dbReference>
<evidence type="ECO:0000256" key="1">
    <source>
        <dbReference type="ARBA" id="ARBA00006347"/>
    </source>
</evidence>
<keyword evidence="8" id="KW-1185">Reference proteome</keyword>
<feature type="domain" description="Thioredoxin" evidence="6">
    <location>
        <begin position="11"/>
        <end position="135"/>
    </location>
</feature>
<comment type="caution">
    <text evidence="7">The sequence shown here is derived from an EMBL/GenBank/DDBJ whole genome shotgun (WGS) entry which is preliminary data.</text>
</comment>
<dbReference type="PANTHER" id="PTHR45672:SF3">
    <property type="entry name" value="THIOREDOXIN DOMAIN-CONTAINING PROTEIN 5"/>
    <property type="match status" value="1"/>
</dbReference>
<evidence type="ECO:0000256" key="4">
    <source>
        <dbReference type="RuleBase" id="RU004208"/>
    </source>
</evidence>
<dbReference type="Pfam" id="PF00085">
    <property type="entry name" value="Thioredoxin"/>
    <property type="match status" value="1"/>
</dbReference>
<evidence type="ECO:0000313" key="7">
    <source>
        <dbReference type="EMBL" id="GBG60932.1"/>
    </source>
</evidence>
<evidence type="ECO:0000256" key="5">
    <source>
        <dbReference type="SAM" id="SignalP"/>
    </source>
</evidence>
<dbReference type="Proteomes" id="UP000265515">
    <property type="component" value="Unassembled WGS sequence"/>
</dbReference>
<dbReference type="InterPro" id="IPR005788">
    <property type="entry name" value="PDI_thioredoxin-like_dom"/>
</dbReference>
<evidence type="ECO:0000259" key="6">
    <source>
        <dbReference type="PROSITE" id="PS51352"/>
    </source>
</evidence>
<feature type="chain" id="PRO_5017308172" description="Thioredoxin domain-containing protein" evidence="5">
    <location>
        <begin position="28"/>
        <end position="150"/>
    </location>
</feature>
<dbReference type="GO" id="GO:0005783">
    <property type="term" value="C:endoplasmic reticulum"/>
    <property type="evidence" value="ECO:0007669"/>
    <property type="project" value="TreeGrafter"/>
</dbReference>
<proteinExistence type="inferred from homology"/>
<dbReference type="InterPro" id="IPR036249">
    <property type="entry name" value="Thioredoxin-like_sf"/>
</dbReference>
<dbReference type="Gramene" id="GBG60932">
    <property type="protein sequence ID" value="GBG60932"/>
    <property type="gene ID" value="CBR_g16054"/>
</dbReference>
<dbReference type="STRING" id="69332.A0A388JTA3"/>
<sequence>MANPTGLLLIALIATSALSWTTTTVDAEPIKLSNADFDEHVQEDGKIWFIKFFAPWCGHCKRLVPAWAELDETMAGDDTWRIAHVDCTTNKEVCTKHEIRGYPTLKVFHNGKEFRRYTGARDVESLKTFINTVTHDLWQAEGEAAAHDEA</sequence>
<accession>A0A388JTA3</accession>
<evidence type="ECO:0000256" key="2">
    <source>
        <dbReference type="ARBA" id="ARBA00022729"/>
    </source>
</evidence>
<evidence type="ECO:0000256" key="3">
    <source>
        <dbReference type="ARBA" id="ARBA00022737"/>
    </source>
</evidence>
<keyword evidence="3" id="KW-0677">Repeat</keyword>
<dbReference type="SUPFAM" id="SSF52833">
    <property type="entry name" value="Thioredoxin-like"/>
    <property type="match status" value="1"/>
</dbReference>
<name>A0A388JTA3_CHABU</name>
<dbReference type="AlphaFoldDB" id="A0A388JTA3"/>
<evidence type="ECO:0000313" key="8">
    <source>
        <dbReference type="Proteomes" id="UP000265515"/>
    </source>
</evidence>
<dbReference type="PROSITE" id="PS00194">
    <property type="entry name" value="THIOREDOXIN_1"/>
    <property type="match status" value="1"/>
</dbReference>
<dbReference type="NCBIfam" id="TIGR01126">
    <property type="entry name" value="pdi_dom"/>
    <property type="match status" value="1"/>
</dbReference>
<organism evidence="7 8">
    <name type="scientific">Chara braunii</name>
    <name type="common">Braun's stonewort</name>
    <dbReference type="NCBI Taxonomy" id="69332"/>
    <lineage>
        <taxon>Eukaryota</taxon>
        <taxon>Viridiplantae</taxon>
        <taxon>Streptophyta</taxon>
        <taxon>Charophyceae</taxon>
        <taxon>Charales</taxon>
        <taxon>Characeae</taxon>
        <taxon>Chara</taxon>
    </lineage>
</organism>
<reference evidence="7 8" key="1">
    <citation type="journal article" date="2018" name="Cell">
        <title>The Chara Genome: Secondary Complexity and Implications for Plant Terrestrialization.</title>
        <authorList>
            <person name="Nishiyama T."/>
            <person name="Sakayama H."/>
            <person name="Vries J.D."/>
            <person name="Buschmann H."/>
            <person name="Saint-Marcoux D."/>
            <person name="Ullrich K.K."/>
            <person name="Haas F.B."/>
            <person name="Vanderstraeten L."/>
            <person name="Becker D."/>
            <person name="Lang D."/>
            <person name="Vosolsobe S."/>
            <person name="Rombauts S."/>
            <person name="Wilhelmsson P.K.I."/>
            <person name="Janitza P."/>
            <person name="Kern R."/>
            <person name="Heyl A."/>
            <person name="Rumpler F."/>
            <person name="Villalobos L.I.A.C."/>
            <person name="Clay J.M."/>
            <person name="Skokan R."/>
            <person name="Toyoda A."/>
            <person name="Suzuki Y."/>
            <person name="Kagoshima H."/>
            <person name="Schijlen E."/>
            <person name="Tajeshwar N."/>
            <person name="Catarino B."/>
            <person name="Hetherington A.J."/>
            <person name="Saltykova A."/>
            <person name="Bonnot C."/>
            <person name="Breuninger H."/>
            <person name="Symeonidi A."/>
            <person name="Radhakrishnan G.V."/>
            <person name="Van Nieuwerburgh F."/>
            <person name="Deforce D."/>
            <person name="Chang C."/>
            <person name="Karol K.G."/>
            <person name="Hedrich R."/>
            <person name="Ulvskov P."/>
            <person name="Glockner G."/>
            <person name="Delwiche C.F."/>
            <person name="Petrasek J."/>
            <person name="Van de Peer Y."/>
            <person name="Friml J."/>
            <person name="Beilby M."/>
            <person name="Dolan L."/>
            <person name="Kohara Y."/>
            <person name="Sugano S."/>
            <person name="Fujiyama A."/>
            <person name="Delaux P.-M."/>
            <person name="Quint M."/>
            <person name="TheiBen G."/>
            <person name="Hagemann M."/>
            <person name="Harholt J."/>
            <person name="Dunand C."/>
            <person name="Zachgo S."/>
            <person name="Langdale J."/>
            <person name="Maumus F."/>
            <person name="Straeten D.V.D."/>
            <person name="Gould S.B."/>
            <person name="Rensing S.A."/>
        </authorList>
    </citation>
    <scope>NUCLEOTIDE SEQUENCE [LARGE SCALE GENOMIC DNA]</scope>
    <source>
        <strain evidence="7 8">S276</strain>
    </source>
</reference>
<feature type="signal peptide" evidence="5">
    <location>
        <begin position="1"/>
        <end position="27"/>
    </location>
</feature>
<gene>
    <name evidence="7" type="ORF">CBR_g16054</name>
</gene>
<dbReference type="GO" id="GO:0003756">
    <property type="term" value="F:protein disulfide isomerase activity"/>
    <property type="evidence" value="ECO:0007669"/>
    <property type="project" value="InterPro"/>
</dbReference>
<dbReference type="PANTHER" id="PTHR45672">
    <property type="entry name" value="PROTEIN DISULFIDE-ISOMERASE C17H9.14C-RELATED"/>
    <property type="match status" value="1"/>
</dbReference>
<dbReference type="InterPro" id="IPR051063">
    <property type="entry name" value="PDI"/>
</dbReference>
<dbReference type="Gene3D" id="3.40.30.10">
    <property type="entry name" value="Glutaredoxin"/>
    <property type="match status" value="1"/>
</dbReference>
<dbReference type="PRINTS" id="PR00421">
    <property type="entry name" value="THIOREDOXIN"/>
</dbReference>
<keyword evidence="2 5" id="KW-0732">Signal</keyword>
<dbReference type="InterPro" id="IPR017937">
    <property type="entry name" value="Thioredoxin_CS"/>
</dbReference>
<dbReference type="OrthoDB" id="72053at2759"/>
<dbReference type="PROSITE" id="PS51352">
    <property type="entry name" value="THIOREDOXIN_2"/>
    <property type="match status" value="1"/>
</dbReference>
<dbReference type="OMA" id="WCRHSRN"/>
<comment type="similarity">
    <text evidence="1 4">Belongs to the protein disulfide isomerase family.</text>
</comment>